<gene>
    <name evidence="3" type="ORF">GTA08_BOTSDO12155</name>
</gene>
<feature type="region of interest" description="Disordered" evidence="1">
    <location>
        <begin position="222"/>
        <end position="243"/>
    </location>
</feature>
<organism evidence="3 4">
    <name type="scientific">Botryosphaeria dothidea</name>
    <dbReference type="NCBI Taxonomy" id="55169"/>
    <lineage>
        <taxon>Eukaryota</taxon>
        <taxon>Fungi</taxon>
        <taxon>Dikarya</taxon>
        <taxon>Ascomycota</taxon>
        <taxon>Pezizomycotina</taxon>
        <taxon>Dothideomycetes</taxon>
        <taxon>Dothideomycetes incertae sedis</taxon>
        <taxon>Botryosphaeriales</taxon>
        <taxon>Botryosphaeriaceae</taxon>
        <taxon>Botryosphaeria</taxon>
    </lineage>
</organism>
<dbReference type="Proteomes" id="UP000572817">
    <property type="component" value="Unassembled WGS sequence"/>
</dbReference>
<comment type="caution">
    <text evidence="3">The sequence shown here is derived from an EMBL/GenBank/DDBJ whole genome shotgun (WGS) entry which is preliminary data.</text>
</comment>
<feature type="compositionally biased region" description="Basic and acidic residues" evidence="1">
    <location>
        <begin position="233"/>
        <end position="243"/>
    </location>
</feature>
<feature type="domain" description="RNase H type-1" evidence="2">
    <location>
        <begin position="36"/>
        <end position="195"/>
    </location>
</feature>
<reference evidence="3" key="1">
    <citation type="submission" date="2020-04" db="EMBL/GenBank/DDBJ databases">
        <title>Genome Assembly and Annotation of Botryosphaeria dothidea sdau 11-99, a Latent Pathogen of Apple Fruit Ring Rot in China.</title>
        <authorList>
            <person name="Yu C."/>
            <person name="Diao Y."/>
            <person name="Lu Q."/>
            <person name="Zhao J."/>
            <person name="Cui S."/>
            <person name="Peng C."/>
            <person name="He B."/>
            <person name="Liu H."/>
        </authorList>
    </citation>
    <scope>NUCLEOTIDE SEQUENCE [LARGE SCALE GENOMIC DNA]</scope>
    <source>
        <strain evidence="3">Sdau11-99</strain>
    </source>
</reference>
<evidence type="ECO:0000256" key="1">
    <source>
        <dbReference type="SAM" id="MobiDB-lite"/>
    </source>
</evidence>
<evidence type="ECO:0000313" key="3">
    <source>
        <dbReference type="EMBL" id="KAF4312259.1"/>
    </source>
</evidence>
<dbReference type="InterPro" id="IPR002156">
    <property type="entry name" value="RNaseH_domain"/>
</dbReference>
<dbReference type="InterPro" id="IPR036397">
    <property type="entry name" value="RNaseH_sf"/>
</dbReference>
<dbReference type="InterPro" id="IPR012337">
    <property type="entry name" value="RNaseH-like_sf"/>
</dbReference>
<evidence type="ECO:0000259" key="2">
    <source>
        <dbReference type="PROSITE" id="PS50879"/>
    </source>
</evidence>
<dbReference type="GO" id="GO:0004523">
    <property type="term" value="F:RNA-DNA hybrid ribonuclease activity"/>
    <property type="evidence" value="ECO:0007669"/>
    <property type="project" value="InterPro"/>
</dbReference>
<name>A0A8H4J5D0_9PEZI</name>
<dbReference type="GO" id="GO:0003676">
    <property type="term" value="F:nucleic acid binding"/>
    <property type="evidence" value="ECO:0007669"/>
    <property type="project" value="InterPro"/>
</dbReference>
<accession>A0A8H4J5D0</accession>
<dbReference type="AlphaFoldDB" id="A0A8H4J5D0"/>
<dbReference type="EMBL" id="WWBZ02000007">
    <property type="protein sequence ID" value="KAF4312259.1"/>
    <property type="molecule type" value="Genomic_DNA"/>
</dbReference>
<dbReference type="PROSITE" id="PS50879">
    <property type="entry name" value="RNASE_H_1"/>
    <property type="match status" value="1"/>
</dbReference>
<sequence>MSTLPPPPASLEINMFNWHSATALAYAANEHKHARACGRLAIWIDGSVTHVRSATGFAYQQVVDFETGAREWLTRGVRHASDGAASPEAAEFWGVGYALRDIALPILEEDPVNGDGVTAVAVYTDSMWVAKKLSQVEGKDRSTWAWADEGLRQVYRDIELLAERFGVRVEVNWVPGHSGVDGNELANYVAQSTTGASTQNMGARALVQRKRMEDLVRQRDVRMRAGEHRRRQQREQRLRDSWH</sequence>
<protein>
    <recommendedName>
        <fullName evidence="2">RNase H type-1 domain-containing protein</fullName>
    </recommendedName>
</protein>
<dbReference type="OrthoDB" id="3548481at2759"/>
<proteinExistence type="predicted"/>
<dbReference type="Pfam" id="PF00075">
    <property type="entry name" value="RNase_H"/>
    <property type="match status" value="1"/>
</dbReference>
<dbReference type="Gene3D" id="3.30.420.10">
    <property type="entry name" value="Ribonuclease H-like superfamily/Ribonuclease H"/>
    <property type="match status" value="1"/>
</dbReference>
<dbReference type="SUPFAM" id="SSF53098">
    <property type="entry name" value="Ribonuclease H-like"/>
    <property type="match status" value="1"/>
</dbReference>
<evidence type="ECO:0000313" key="4">
    <source>
        <dbReference type="Proteomes" id="UP000572817"/>
    </source>
</evidence>
<keyword evidence="4" id="KW-1185">Reference proteome</keyword>